<feature type="transmembrane region" description="Helical" evidence="1">
    <location>
        <begin position="26"/>
        <end position="46"/>
    </location>
</feature>
<keyword evidence="1" id="KW-0812">Transmembrane</keyword>
<feature type="transmembrane region" description="Helical" evidence="1">
    <location>
        <begin position="187"/>
        <end position="205"/>
    </location>
</feature>
<feature type="transmembrane region" description="Helical" evidence="1">
    <location>
        <begin position="291"/>
        <end position="310"/>
    </location>
</feature>
<feature type="transmembrane region" description="Helical" evidence="1">
    <location>
        <begin position="351"/>
        <end position="369"/>
    </location>
</feature>
<dbReference type="Proteomes" id="UP000568664">
    <property type="component" value="Unassembled WGS sequence"/>
</dbReference>
<feature type="transmembrane region" description="Helical" evidence="1">
    <location>
        <begin position="381"/>
        <end position="401"/>
    </location>
</feature>
<reference evidence="2 3" key="1">
    <citation type="submission" date="2020-04" db="EMBL/GenBank/DDBJ databases">
        <title>Thalassotalea sp. M1531, isolated from the surface of marine red alga.</title>
        <authorList>
            <person name="Pang L."/>
            <person name="Lu D.-C."/>
        </authorList>
    </citation>
    <scope>NUCLEOTIDE SEQUENCE [LARGE SCALE GENOMIC DNA]</scope>
    <source>
        <strain evidence="2 3">M1531</strain>
    </source>
</reference>
<dbReference type="RefSeq" id="WP_169074605.1">
    <property type="nucleotide sequence ID" value="NZ_JABBXH010000002.1"/>
</dbReference>
<keyword evidence="3" id="KW-1185">Reference proteome</keyword>
<dbReference type="InterPro" id="IPR010266">
    <property type="entry name" value="NnrS"/>
</dbReference>
<keyword evidence="1" id="KW-0472">Membrane</keyword>
<evidence type="ECO:0000256" key="1">
    <source>
        <dbReference type="SAM" id="Phobius"/>
    </source>
</evidence>
<accession>A0A7Y0LBJ3</accession>
<feature type="transmembrane region" description="Helical" evidence="1">
    <location>
        <begin position="316"/>
        <end position="339"/>
    </location>
</feature>
<dbReference type="EMBL" id="JABBXH010000002">
    <property type="protein sequence ID" value="NMP31282.1"/>
    <property type="molecule type" value="Genomic_DNA"/>
</dbReference>
<feature type="transmembrane region" description="Helical" evidence="1">
    <location>
        <begin position="122"/>
        <end position="141"/>
    </location>
</feature>
<feature type="transmembrane region" description="Helical" evidence="1">
    <location>
        <begin position="153"/>
        <end position="175"/>
    </location>
</feature>
<feature type="transmembrane region" description="Helical" evidence="1">
    <location>
        <begin position="253"/>
        <end position="270"/>
    </location>
</feature>
<feature type="transmembrane region" description="Helical" evidence="1">
    <location>
        <begin position="226"/>
        <end position="247"/>
    </location>
</feature>
<dbReference type="Pfam" id="PF05940">
    <property type="entry name" value="NnrS"/>
    <property type="match status" value="1"/>
</dbReference>
<organism evidence="2 3">
    <name type="scientific">Thalassotalea algicola</name>
    <dbReference type="NCBI Taxonomy" id="2716224"/>
    <lineage>
        <taxon>Bacteria</taxon>
        <taxon>Pseudomonadati</taxon>
        <taxon>Pseudomonadota</taxon>
        <taxon>Gammaproteobacteria</taxon>
        <taxon>Alteromonadales</taxon>
        <taxon>Colwelliaceae</taxon>
        <taxon>Thalassotalea</taxon>
    </lineage>
</organism>
<evidence type="ECO:0000313" key="3">
    <source>
        <dbReference type="Proteomes" id="UP000568664"/>
    </source>
</evidence>
<evidence type="ECO:0000313" key="2">
    <source>
        <dbReference type="EMBL" id="NMP31282.1"/>
    </source>
</evidence>
<sequence>MIQISEPESSKSTNGFKNHPFWQLPFRSFFIFASLASVFSILAWFASLNGYLTLNSQGLLPITWHAHEMIFGFGITIAAGFILTAVQTWTGLPSIKGSPVIALLSLWLLIRLSLWVNNEYSLIAATVMQLIWWVIVISIFAKLVINSNNKRNYIFIPLFTVLACVQLTILLASYFQQHNLAIHLTRSSVLLFTVVITLIGGRVIPFFTVRGAKTEAIAPSEKVESLILPASIITALLYIVSYFFSSWAGNEPLQYLTGAVFITTGVIHFIRQARWRGLETFKVPLLWTLHLSYFAMGLGLVLVGFSYLLPELPFTTGLHVITVGTIGLMILSMISRVSLGHTGRALEVKPIITFAFILMAVAAFVRVILPLVGLPLYGWNISAIAWAIAFTCFVIVYWPILSTPRK</sequence>
<keyword evidence="1" id="KW-1133">Transmembrane helix</keyword>
<dbReference type="AlphaFoldDB" id="A0A7Y0LBJ3"/>
<gene>
    <name evidence="2" type="ORF">HII17_06890</name>
</gene>
<feature type="transmembrane region" description="Helical" evidence="1">
    <location>
        <begin position="66"/>
        <end position="86"/>
    </location>
</feature>
<name>A0A7Y0LBJ3_9GAMM</name>
<protein>
    <submittedName>
        <fullName evidence="2">NnrS family protein</fullName>
    </submittedName>
</protein>
<proteinExistence type="predicted"/>
<comment type="caution">
    <text evidence="2">The sequence shown here is derived from an EMBL/GenBank/DDBJ whole genome shotgun (WGS) entry which is preliminary data.</text>
</comment>